<dbReference type="EMBL" id="SDMP01000006">
    <property type="protein sequence ID" value="RYR51210.1"/>
    <property type="molecule type" value="Genomic_DNA"/>
</dbReference>
<name>A0A445CJX0_ARAHY</name>
<sequence length="33" mass="3596">MFPLDTWRSASASTAPDSLCELLTSTTLCSRSF</sequence>
<gene>
    <name evidence="1" type="ORF">Ahy_A06g026251</name>
</gene>
<organism evidence="1 2">
    <name type="scientific">Arachis hypogaea</name>
    <name type="common">Peanut</name>
    <dbReference type="NCBI Taxonomy" id="3818"/>
    <lineage>
        <taxon>Eukaryota</taxon>
        <taxon>Viridiplantae</taxon>
        <taxon>Streptophyta</taxon>
        <taxon>Embryophyta</taxon>
        <taxon>Tracheophyta</taxon>
        <taxon>Spermatophyta</taxon>
        <taxon>Magnoliopsida</taxon>
        <taxon>eudicotyledons</taxon>
        <taxon>Gunneridae</taxon>
        <taxon>Pentapetalae</taxon>
        <taxon>rosids</taxon>
        <taxon>fabids</taxon>
        <taxon>Fabales</taxon>
        <taxon>Fabaceae</taxon>
        <taxon>Papilionoideae</taxon>
        <taxon>50 kb inversion clade</taxon>
        <taxon>dalbergioids sensu lato</taxon>
        <taxon>Dalbergieae</taxon>
        <taxon>Pterocarpus clade</taxon>
        <taxon>Arachis</taxon>
    </lineage>
</organism>
<comment type="caution">
    <text evidence="1">The sequence shown here is derived from an EMBL/GenBank/DDBJ whole genome shotgun (WGS) entry which is preliminary data.</text>
</comment>
<dbReference type="Proteomes" id="UP000289738">
    <property type="component" value="Chromosome A06"/>
</dbReference>
<keyword evidence="2" id="KW-1185">Reference proteome</keyword>
<accession>A0A445CJX0</accession>
<proteinExistence type="predicted"/>
<dbReference type="AlphaFoldDB" id="A0A445CJX0"/>
<evidence type="ECO:0000313" key="1">
    <source>
        <dbReference type="EMBL" id="RYR51210.1"/>
    </source>
</evidence>
<evidence type="ECO:0000313" key="2">
    <source>
        <dbReference type="Proteomes" id="UP000289738"/>
    </source>
</evidence>
<protein>
    <submittedName>
        <fullName evidence="1">Uncharacterized protein</fullName>
    </submittedName>
</protein>
<reference evidence="1 2" key="1">
    <citation type="submission" date="2019-01" db="EMBL/GenBank/DDBJ databases">
        <title>Sequencing of cultivated peanut Arachis hypogaea provides insights into genome evolution and oil improvement.</title>
        <authorList>
            <person name="Chen X."/>
        </authorList>
    </citation>
    <scope>NUCLEOTIDE SEQUENCE [LARGE SCALE GENOMIC DNA]</scope>
    <source>
        <strain evidence="2">cv. Fuhuasheng</strain>
        <tissue evidence="1">Leaves</tissue>
    </source>
</reference>